<dbReference type="AlphaFoldDB" id="A0AA41YIX9"/>
<dbReference type="Gene3D" id="3.40.50.10310">
    <property type="entry name" value="Creatininase"/>
    <property type="match status" value="1"/>
</dbReference>
<evidence type="ECO:0000256" key="1">
    <source>
        <dbReference type="ARBA" id="ARBA00001947"/>
    </source>
</evidence>
<dbReference type="RefSeq" id="WP_264713111.1">
    <property type="nucleotide sequence ID" value="NZ_JAPDNT010000003.1"/>
</dbReference>
<sequence length="246" mass="26539">MQLALATWQEVEDYLRTSNGVIVPIGSTEQHGPNGLIGTDHLCAEVVAKGVGDAIGCAVAPTLAYGMSQHHLAFKGSATLRPSTLMLVVRDVVQSLAVHGFQRFFFINGHGGNVATVTAAFDEIYAAKSLGDPVEQVRCRMTFWSGGPRCKKVAEELYGGVNGSHATAAEVSLAQYYQPQAIKHAQMSPKVAPPSSQFFEAADYRARYPDGRIGSDPSLSSPEHGKRLYDAAIEDMVEAYRTFLAY</sequence>
<dbReference type="InterPro" id="IPR024087">
    <property type="entry name" value="Creatininase-like_sf"/>
</dbReference>
<evidence type="ECO:0000256" key="3">
    <source>
        <dbReference type="ARBA" id="ARBA00022801"/>
    </source>
</evidence>
<reference evidence="6" key="2">
    <citation type="submission" date="2022-10" db="EMBL/GenBank/DDBJ databases">
        <authorList>
            <person name="Trinh H.N."/>
        </authorList>
    </citation>
    <scope>NUCLEOTIDE SEQUENCE</scope>
    <source>
        <strain evidence="6">RN2-1</strain>
    </source>
</reference>
<evidence type="ECO:0000313" key="6">
    <source>
        <dbReference type="EMBL" id="MCW3474479.1"/>
    </source>
</evidence>
<organism evidence="6 7">
    <name type="scientific">Limobrevibacterium gyesilva</name>
    <dbReference type="NCBI Taxonomy" id="2991712"/>
    <lineage>
        <taxon>Bacteria</taxon>
        <taxon>Pseudomonadati</taxon>
        <taxon>Pseudomonadota</taxon>
        <taxon>Alphaproteobacteria</taxon>
        <taxon>Acetobacterales</taxon>
        <taxon>Acetobacteraceae</taxon>
        <taxon>Limobrevibacterium</taxon>
    </lineage>
</organism>
<proteinExistence type="inferred from homology"/>
<accession>A0AA41YIX9</accession>
<protein>
    <submittedName>
        <fullName evidence="6">Creatininase family protein</fullName>
    </submittedName>
</protein>
<evidence type="ECO:0000256" key="2">
    <source>
        <dbReference type="ARBA" id="ARBA00022723"/>
    </source>
</evidence>
<comment type="caution">
    <text evidence="6">The sequence shown here is derived from an EMBL/GenBank/DDBJ whole genome shotgun (WGS) entry which is preliminary data.</text>
</comment>
<dbReference type="PANTHER" id="PTHR35005:SF1">
    <property type="entry name" value="2-AMINO-5-FORMYLAMINO-6-RIBOSYLAMINOPYRIMIDIN-4(3H)-ONE 5'-MONOPHOSPHATE DEFORMYLASE"/>
    <property type="match status" value="1"/>
</dbReference>
<dbReference type="EMBL" id="JAPDNT010000003">
    <property type="protein sequence ID" value="MCW3474479.1"/>
    <property type="molecule type" value="Genomic_DNA"/>
</dbReference>
<keyword evidence="3" id="KW-0378">Hydrolase</keyword>
<dbReference type="GO" id="GO:0046872">
    <property type="term" value="F:metal ion binding"/>
    <property type="evidence" value="ECO:0007669"/>
    <property type="project" value="UniProtKB-KW"/>
</dbReference>
<dbReference type="GO" id="GO:0016811">
    <property type="term" value="F:hydrolase activity, acting on carbon-nitrogen (but not peptide) bonds, in linear amides"/>
    <property type="evidence" value="ECO:0007669"/>
    <property type="project" value="TreeGrafter"/>
</dbReference>
<dbReference type="InterPro" id="IPR003785">
    <property type="entry name" value="Creatininase/forma_Hydrolase"/>
</dbReference>
<evidence type="ECO:0000256" key="5">
    <source>
        <dbReference type="ARBA" id="ARBA00024029"/>
    </source>
</evidence>
<evidence type="ECO:0000313" key="7">
    <source>
        <dbReference type="Proteomes" id="UP001165679"/>
    </source>
</evidence>
<comment type="cofactor">
    <cofactor evidence="1">
        <name>Zn(2+)</name>
        <dbReference type="ChEBI" id="CHEBI:29105"/>
    </cofactor>
</comment>
<dbReference type="PANTHER" id="PTHR35005">
    <property type="entry name" value="3-DEHYDRO-SCYLLO-INOSOSE HYDROLASE"/>
    <property type="match status" value="1"/>
</dbReference>
<keyword evidence="2" id="KW-0479">Metal-binding</keyword>
<dbReference type="Proteomes" id="UP001165679">
    <property type="component" value="Unassembled WGS sequence"/>
</dbReference>
<dbReference type="SUPFAM" id="SSF102215">
    <property type="entry name" value="Creatininase"/>
    <property type="match status" value="1"/>
</dbReference>
<reference evidence="6" key="1">
    <citation type="submission" date="2022-09" db="EMBL/GenBank/DDBJ databases">
        <title>Rhodovastum sp. nov. RN2-1 isolated from soil in Seongnam, South Korea.</title>
        <authorList>
            <person name="Le N.T."/>
        </authorList>
    </citation>
    <scope>NUCLEOTIDE SEQUENCE</scope>
    <source>
        <strain evidence="6">RN2-1</strain>
    </source>
</reference>
<dbReference type="GO" id="GO:0009231">
    <property type="term" value="P:riboflavin biosynthetic process"/>
    <property type="evidence" value="ECO:0007669"/>
    <property type="project" value="TreeGrafter"/>
</dbReference>
<evidence type="ECO:0000256" key="4">
    <source>
        <dbReference type="ARBA" id="ARBA00022833"/>
    </source>
</evidence>
<name>A0AA41YIX9_9PROT</name>
<comment type="similarity">
    <text evidence="5">Belongs to the creatininase superfamily.</text>
</comment>
<keyword evidence="7" id="KW-1185">Reference proteome</keyword>
<gene>
    <name evidence="6" type="ORF">OL599_07770</name>
</gene>
<dbReference type="Pfam" id="PF02633">
    <property type="entry name" value="Creatininase"/>
    <property type="match status" value="1"/>
</dbReference>
<keyword evidence="4" id="KW-0862">Zinc</keyword>